<dbReference type="InterPro" id="IPR029063">
    <property type="entry name" value="SAM-dependent_MTases_sf"/>
</dbReference>
<gene>
    <name evidence="8" type="ORF">DSTB1V02_LOCUS2520</name>
</gene>
<keyword evidence="5 7" id="KW-0496">Mitochondrion</keyword>
<dbReference type="AlphaFoldDB" id="A0A7R8ZZD6"/>
<evidence type="ECO:0000313" key="9">
    <source>
        <dbReference type="Proteomes" id="UP000677054"/>
    </source>
</evidence>
<evidence type="ECO:0000256" key="3">
    <source>
        <dbReference type="ARBA" id="ARBA00022603"/>
    </source>
</evidence>
<keyword evidence="4 7" id="KW-0808">Transferase</keyword>
<dbReference type="EMBL" id="CAJPEV010000285">
    <property type="protein sequence ID" value="CAG0883440.1"/>
    <property type="molecule type" value="Genomic_DNA"/>
</dbReference>
<protein>
    <recommendedName>
        <fullName evidence="7">Protein arginine methyltransferase NDUFAF7</fullName>
        <ecNumber evidence="7">2.1.1.320</ecNumber>
    </recommendedName>
</protein>
<evidence type="ECO:0000256" key="4">
    <source>
        <dbReference type="ARBA" id="ARBA00022679"/>
    </source>
</evidence>
<sequence>MKEALLNPTSGYYIYHDMLGEHGDFATSPEISQLFGEVRWNMMWGIWILNEWYKLGCPKPLQLVELGPGNGTLLSDVLRKTPDGWREVLIDVDLGVGPHHLRFILSRGPTPASFMYPSAKETRNHIEVCPEASVIMGEIVNRVEEDGGFALIADYGHMGTKEDTFRALESHCTKEQMETLTRGYTLLLDPHEMGERFKFLAVFPSSTTIIHDKIPPAGFFPSEPS</sequence>
<evidence type="ECO:0000313" key="8">
    <source>
        <dbReference type="EMBL" id="CAD7242558.1"/>
    </source>
</evidence>
<reference evidence="8" key="1">
    <citation type="submission" date="2020-11" db="EMBL/GenBank/DDBJ databases">
        <authorList>
            <person name="Tran Van P."/>
        </authorList>
    </citation>
    <scope>NUCLEOTIDE SEQUENCE</scope>
</reference>
<dbReference type="GO" id="GO:0005739">
    <property type="term" value="C:mitochondrion"/>
    <property type="evidence" value="ECO:0007669"/>
    <property type="project" value="UniProtKB-SubCell"/>
</dbReference>
<evidence type="ECO:0000256" key="5">
    <source>
        <dbReference type="ARBA" id="ARBA00023128"/>
    </source>
</evidence>
<evidence type="ECO:0000256" key="6">
    <source>
        <dbReference type="ARBA" id="ARBA00048612"/>
    </source>
</evidence>
<dbReference type="GO" id="GO:0035243">
    <property type="term" value="F:protein-arginine omega-N symmetric methyltransferase activity"/>
    <property type="evidence" value="ECO:0007669"/>
    <property type="project" value="UniProtKB-EC"/>
</dbReference>
<name>A0A7R8ZZD6_9CRUS</name>
<dbReference type="PANTHER" id="PTHR12049">
    <property type="entry name" value="PROTEIN ARGININE METHYLTRANSFERASE NDUFAF7, MITOCHONDRIAL"/>
    <property type="match status" value="1"/>
</dbReference>
<comment type="function">
    <text evidence="7">Arginine methyltransferase involved in the assembly or stability of mitochondrial NADH:ubiquinone oxidoreductase complex (complex I).</text>
</comment>
<dbReference type="SUPFAM" id="SSF53335">
    <property type="entry name" value="S-adenosyl-L-methionine-dependent methyltransferases"/>
    <property type="match status" value="1"/>
</dbReference>
<accession>A0A7R8ZZD6</accession>
<dbReference type="OrthoDB" id="438553at2759"/>
<proteinExistence type="inferred from homology"/>
<dbReference type="Pfam" id="PF02636">
    <property type="entry name" value="Methyltransf_28"/>
    <property type="match status" value="1"/>
</dbReference>
<organism evidence="8">
    <name type="scientific">Darwinula stevensoni</name>
    <dbReference type="NCBI Taxonomy" id="69355"/>
    <lineage>
        <taxon>Eukaryota</taxon>
        <taxon>Metazoa</taxon>
        <taxon>Ecdysozoa</taxon>
        <taxon>Arthropoda</taxon>
        <taxon>Crustacea</taxon>
        <taxon>Oligostraca</taxon>
        <taxon>Ostracoda</taxon>
        <taxon>Podocopa</taxon>
        <taxon>Podocopida</taxon>
        <taxon>Darwinulocopina</taxon>
        <taxon>Darwinuloidea</taxon>
        <taxon>Darwinulidae</taxon>
        <taxon>Darwinula</taxon>
    </lineage>
</organism>
<dbReference type="Gene3D" id="3.40.50.12710">
    <property type="match status" value="2"/>
</dbReference>
<dbReference type="PANTHER" id="PTHR12049:SF7">
    <property type="entry name" value="PROTEIN ARGININE METHYLTRANSFERASE NDUFAF7, MITOCHONDRIAL"/>
    <property type="match status" value="1"/>
</dbReference>
<dbReference type="InterPro" id="IPR003788">
    <property type="entry name" value="NDUFAF7"/>
</dbReference>
<dbReference type="Proteomes" id="UP000677054">
    <property type="component" value="Unassembled WGS sequence"/>
</dbReference>
<comment type="catalytic activity">
    <reaction evidence="6 7">
        <text>L-arginyl-[protein] + 2 S-adenosyl-L-methionine = N(omega),N(omega)'-dimethyl-L-arginyl-[protein] + 2 S-adenosyl-L-homocysteine + 2 H(+)</text>
        <dbReference type="Rhea" id="RHEA:48108"/>
        <dbReference type="Rhea" id="RHEA-COMP:10532"/>
        <dbReference type="Rhea" id="RHEA-COMP:11992"/>
        <dbReference type="ChEBI" id="CHEBI:15378"/>
        <dbReference type="ChEBI" id="CHEBI:29965"/>
        <dbReference type="ChEBI" id="CHEBI:57856"/>
        <dbReference type="ChEBI" id="CHEBI:59789"/>
        <dbReference type="ChEBI" id="CHEBI:88221"/>
        <dbReference type="EC" id="2.1.1.320"/>
    </reaction>
</comment>
<keyword evidence="3 7" id="KW-0489">Methyltransferase</keyword>
<dbReference type="GO" id="GO:0032259">
    <property type="term" value="P:methylation"/>
    <property type="evidence" value="ECO:0007669"/>
    <property type="project" value="UniProtKB-KW"/>
</dbReference>
<dbReference type="EC" id="2.1.1.320" evidence="7"/>
<dbReference type="EMBL" id="LR899802">
    <property type="protein sequence ID" value="CAD7242558.1"/>
    <property type="molecule type" value="Genomic_DNA"/>
</dbReference>
<dbReference type="GO" id="GO:0032981">
    <property type="term" value="P:mitochondrial respiratory chain complex I assembly"/>
    <property type="evidence" value="ECO:0007669"/>
    <property type="project" value="TreeGrafter"/>
</dbReference>
<comment type="similarity">
    <text evidence="2 7">Belongs to the NDUFAF7 family.</text>
</comment>
<evidence type="ECO:0000256" key="1">
    <source>
        <dbReference type="ARBA" id="ARBA00004173"/>
    </source>
</evidence>
<dbReference type="InterPro" id="IPR038375">
    <property type="entry name" value="NDUFAF7_sf"/>
</dbReference>
<keyword evidence="9" id="KW-1185">Reference proteome</keyword>
<comment type="subcellular location">
    <subcellularLocation>
        <location evidence="1 7">Mitochondrion</location>
    </subcellularLocation>
</comment>
<evidence type="ECO:0000256" key="7">
    <source>
        <dbReference type="RuleBase" id="RU364114"/>
    </source>
</evidence>
<evidence type="ECO:0000256" key="2">
    <source>
        <dbReference type="ARBA" id="ARBA00005891"/>
    </source>
</evidence>